<evidence type="ECO:0000256" key="5">
    <source>
        <dbReference type="SAM" id="MobiDB-lite"/>
    </source>
</evidence>
<evidence type="ECO:0000256" key="3">
    <source>
        <dbReference type="ARBA" id="ARBA00023125"/>
    </source>
</evidence>
<keyword evidence="3" id="KW-0238">DNA-binding</keyword>
<name>A0A4P2Q0U5_SORCE</name>
<dbReference type="InterPro" id="IPR058163">
    <property type="entry name" value="LysR-type_TF_proteobact-type"/>
</dbReference>
<organism evidence="7 8">
    <name type="scientific">Sorangium cellulosum</name>
    <name type="common">Polyangium cellulosum</name>
    <dbReference type="NCBI Taxonomy" id="56"/>
    <lineage>
        <taxon>Bacteria</taxon>
        <taxon>Pseudomonadati</taxon>
        <taxon>Myxococcota</taxon>
        <taxon>Polyangia</taxon>
        <taxon>Polyangiales</taxon>
        <taxon>Polyangiaceae</taxon>
        <taxon>Sorangium</taxon>
    </lineage>
</organism>
<dbReference type="InterPro" id="IPR000847">
    <property type="entry name" value="LysR_HTH_N"/>
</dbReference>
<proteinExistence type="inferred from homology"/>
<dbReference type="AlphaFoldDB" id="A0A4P2Q0U5"/>
<feature type="domain" description="HTH lysR-type" evidence="6">
    <location>
        <begin position="13"/>
        <end position="63"/>
    </location>
</feature>
<accession>A0A4P2Q0U5</accession>
<gene>
    <name evidence="7" type="primary">lysR</name>
    <name evidence="7" type="ORF">SOCEGT47_033630</name>
</gene>
<evidence type="ECO:0000313" key="7">
    <source>
        <dbReference type="EMBL" id="AUX22847.1"/>
    </source>
</evidence>
<dbReference type="InterPro" id="IPR005119">
    <property type="entry name" value="LysR_subst-bd"/>
</dbReference>
<dbReference type="InterPro" id="IPR036388">
    <property type="entry name" value="WH-like_DNA-bd_sf"/>
</dbReference>
<keyword evidence="4" id="KW-0804">Transcription</keyword>
<dbReference type="InterPro" id="IPR036390">
    <property type="entry name" value="WH_DNA-bd_sf"/>
</dbReference>
<evidence type="ECO:0000256" key="4">
    <source>
        <dbReference type="ARBA" id="ARBA00023163"/>
    </source>
</evidence>
<dbReference type="PRINTS" id="PR00039">
    <property type="entry name" value="HTHLYSR"/>
</dbReference>
<comment type="similarity">
    <text evidence="1">Belongs to the LysR transcriptional regulatory family.</text>
</comment>
<evidence type="ECO:0000259" key="6">
    <source>
        <dbReference type="PROSITE" id="PS50931"/>
    </source>
</evidence>
<keyword evidence="2" id="KW-0805">Transcription regulation</keyword>
<dbReference type="Proteomes" id="UP000295781">
    <property type="component" value="Chromosome"/>
</dbReference>
<dbReference type="EMBL" id="CP012670">
    <property type="protein sequence ID" value="AUX22847.1"/>
    <property type="molecule type" value="Genomic_DNA"/>
</dbReference>
<dbReference type="GO" id="GO:0003700">
    <property type="term" value="F:DNA-binding transcription factor activity"/>
    <property type="evidence" value="ECO:0007669"/>
    <property type="project" value="InterPro"/>
</dbReference>
<dbReference type="PROSITE" id="PS50931">
    <property type="entry name" value="HTH_LYSR"/>
    <property type="match status" value="1"/>
</dbReference>
<dbReference type="SUPFAM" id="SSF53850">
    <property type="entry name" value="Periplasmic binding protein-like II"/>
    <property type="match status" value="1"/>
</dbReference>
<dbReference type="PANTHER" id="PTHR30537:SF3">
    <property type="entry name" value="TRANSCRIPTIONAL REGULATORY PROTEIN"/>
    <property type="match status" value="1"/>
</dbReference>
<dbReference type="SUPFAM" id="SSF46785">
    <property type="entry name" value="Winged helix' DNA-binding domain"/>
    <property type="match status" value="1"/>
</dbReference>
<evidence type="ECO:0000256" key="2">
    <source>
        <dbReference type="ARBA" id="ARBA00023015"/>
    </source>
</evidence>
<dbReference type="Pfam" id="PF03466">
    <property type="entry name" value="LysR_substrate"/>
    <property type="match status" value="1"/>
</dbReference>
<evidence type="ECO:0000313" key="8">
    <source>
        <dbReference type="Proteomes" id="UP000295781"/>
    </source>
</evidence>
<reference evidence="7 8" key="1">
    <citation type="submission" date="2015-09" db="EMBL/GenBank/DDBJ databases">
        <title>Sorangium comparison.</title>
        <authorList>
            <person name="Zaburannyi N."/>
            <person name="Bunk B."/>
            <person name="Overmann J."/>
            <person name="Mueller R."/>
        </authorList>
    </citation>
    <scope>NUCLEOTIDE SEQUENCE [LARGE SCALE GENOMIC DNA]</scope>
    <source>
        <strain evidence="7 8">So ceGT47</strain>
    </source>
</reference>
<dbReference type="Pfam" id="PF00126">
    <property type="entry name" value="HTH_1"/>
    <property type="match status" value="1"/>
</dbReference>
<dbReference type="PANTHER" id="PTHR30537">
    <property type="entry name" value="HTH-TYPE TRANSCRIPTIONAL REGULATOR"/>
    <property type="match status" value="1"/>
</dbReference>
<dbReference type="GO" id="GO:0043565">
    <property type="term" value="F:sequence-specific DNA binding"/>
    <property type="evidence" value="ECO:0007669"/>
    <property type="project" value="TreeGrafter"/>
</dbReference>
<dbReference type="GO" id="GO:0006351">
    <property type="term" value="P:DNA-templated transcription"/>
    <property type="evidence" value="ECO:0007669"/>
    <property type="project" value="TreeGrafter"/>
</dbReference>
<protein>
    <submittedName>
        <fullName evidence="7">LysR family transcriptional regulator</fullName>
    </submittedName>
</protein>
<feature type="region of interest" description="Disordered" evidence="5">
    <location>
        <begin position="299"/>
        <end position="327"/>
    </location>
</feature>
<dbReference type="Gene3D" id="1.10.10.10">
    <property type="entry name" value="Winged helix-like DNA-binding domain superfamily/Winged helix DNA-binding domain"/>
    <property type="match status" value="1"/>
</dbReference>
<evidence type="ECO:0000256" key="1">
    <source>
        <dbReference type="ARBA" id="ARBA00009437"/>
    </source>
</evidence>
<sequence length="327" mass="34756">MSPAEPSWDLYGAFLAVMRTGSLSAAARALDVAQPTVRRQIEQLESQLGVVLFTRAPNGLVPTELALATLPYAESIAASARALVRAVSSPTEADRGTVRVTCSEVVGVEVLPPMLAALRVAHPRLQIELVATNRTEDLLRRDADVAVRMAEPTQAGLVRRCAGRVELGLFATKAYLAAHPAPTSLAGLVPDHALIGADGSRAIIDALAAAGLVTTPRDYAFRSDSDIAKLAAVRAGLGIGVCQLPLSRRPVPLVRVLPALAFHLDVWVVMHEDLRAVRRVRLVFEHLVAQLGAHATQARATRPLAAKARPPGTRRRPSSGRAARTPS</sequence>
<dbReference type="Gene3D" id="3.40.190.290">
    <property type="match status" value="1"/>
</dbReference>